<keyword evidence="4" id="KW-0418">Kinase</keyword>
<name>A0AAD5V916_9APHY</name>
<keyword evidence="8" id="KW-1185">Reference proteome</keyword>
<evidence type="ECO:0000313" key="8">
    <source>
        <dbReference type="Proteomes" id="UP001212997"/>
    </source>
</evidence>
<reference evidence="7" key="1">
    <citation type="submission" date="2022-07" db="EMBL/GenBank/DDBJ databases">
        <title>Genome Sequence of Physisporinus lineatus.</title>
        <authorList>
            <person name="Buettner E."/>
        </authorList>
    </citation>
    <scope>NUCLEOTIDE SEQUENCE</scope>
    <source>
        <strain evidence="7">VT162</strain>
    </source>
</reference>
<keyword evidence="2" id="KW-0808">Transferase</keyword>
<evidence type="ECO:0000256" key="3">
    <source>
        <dbReference type="ARBA" id="ARBA00022741"/>
    </source>
</evidence>
<sequence>MNDTWTALKVIKKHPDDDRISERALCTRVLEERFSRGLGDKSWGITRPALVEFVASQRTYHAHADLEKAAKAAHRFLAELDKFFAADMLCALETLREVGIVYRDLKPSRASIFSHEEYDREYYSYPADVWSVGVIIYRMLVGGYVCEAIKRDAKAEDFVLSILDKNSLTRPTPAKLKAHP</sequence>
<dbReference type="InterPro" id="IPR011009">
    <property type="entry name" value="Kinase-like_dom_sf"/>
</dbReference>
<dbReference type="EMBL" id="JANAWD010000086">
    <property type="protein sequence ID" value="KAJ3487634.1"/>
    <property type="molecule type" value="Genomic_DNA"/>
</dbReference>
<organism evidence="7 8">
    <name type="scientific">Meripilus lineatus</name>
    <dbReference type="NCBI Taxonomy" id="2056292"/>
    <lineage>
        <taxon>Eukaryota</taxon>
        <taxon>Fungi</taxon>
        <taxon>Dikarya</taxon>
        <taxon>Basidiomycota</taxon>
        <taxon>Agaricomycotina</taxon>
        <taxon>Agaricomycetes</taxon>
        <taxon>Polyporales</taxon>
        <taxon>Meripilaceae</taxon>
        <taxon>Meripilus</taxon>
    </lineage>
</organism>
<dbReference type="SMART" id="SM00220">
    <property type="entry name" value="S_TKc"/>
    <property type="match status" value="1"/>
</dbReference>
<keyword evidence="5" id="KW-0067">ATP-binding</keyword>
<dbReference type="AlphaFoldDB" id="A0AAD5V916"/>
<dbReference type="GO" id="GO:0004674">
    <property type="term" value="F:protein serine/threonine kinase activity"/>
    <property type="evidence" value="ECO:0007669"/>
    <property type="project" value="UniProtKB-KW"/>
</dbReference>
<evidence type="ECO:0000256" key="1">
    <source>
        <dbReference type="ARBA" id="ARBA00022527"/>
    </source>
</evidence>
<evidence type="ECO:0000256" key="4">
    <source>
        <dbReference type="ARBA" id="ARBA00022777"/>
    </source>
</evidence>
<evidence type="ECO:0000259" key="6">
    <source>
        <dbReference type="SMART" id="SM00220"/>
    </source>
</evidence>
<keyword evidence="3" id="KW-0547">Nucleotide-binding</keyword>
<accession>A0AAD5V916</accession>
<proteinExistence type="predicted"/>
<dbReference type="Gene3D" id="1.10.510.10">
    <property type="entry name" value="Transferase(Phosphotransferase) domain 1"/>
    <property type="match status" value="2"/>
</dbReference>
<feature type="domain" description="Protein kinase" evidence="6">
    <location>
        <begin position="2"/>
        <end position="180"/>
    </location>
</feature>
<dbReference type="GO" id="GO:0005524">
    <property type="term" value="F:ATP binding"/>
    <property type="evidence" value="ECO:0007669"/>
    <property type="project" value="UniProtKB-KW"/>
</dbReference>
<keyword evidence="1" id="KW-0723">Serine/threonine-protein kinase</keyword>
<evidence type="ECO:0000256" key="2">
    <source>
        <dbReference type="ARBA" id="ARBA00022679"/>
    </source>
</evidence>
<dbReference type="SUPFAM" id="SSF56112">
    <property type="entry name" value="Protein kinase-like (PK-like)"/>
    <property type="match status" value="1"/>
</dbReference>
<protein>
    <recommendedName>
        <fullName evidence="6">Protein kinase domain-containing protein</fullName>
    </recommendedName>
</protein>
<dbReference type="PANTHER" id="PTHR24351">
    <property type="entry name" value="RIBOSOMAL PROTEIN S6 KINASE"/>
    <property type="match status" value="1"/>
</dbReference>
<comment type="caution">
    <text evidence="7">The sequence shown here is derived from an EMBL/GenBank/DDBJ whole genome shotgun (WGS) entry which is preliminary data.</text>
</comment>
<dbReference type="Proteomes" id="UP001212997">
    <property type="component" value="Unassembled WGS sequence"/>
</dbReference>
<evidence type="ECO:0000256" key="5">
    <source>
        <dbReference type="ARBA" id="ARBA00022840"/>
    </source>
</evidence>
<evidence type="ECO:0000313" key="7">
    <source>
        <dbReference type="EMBL" id="KAJ3487634.1"/>
    </source>
</evidence>
<gene>
    <name evidence="7" type="ORF">NLI96_g3393</name>
</gene>
<dbReference type="InterPro" id="IPR000719">
    <property type="entry name" value="Prot_kinase_dom"/>
</dbReference>